<comment type="caution">
    <text evidence="1">The sequence shown here is derived from an EMBL/GenBank/DDBJ whole genome shotgun (WGS) entry which is preliminary data.</text>
</comment>
<name>A0A430S946_THESC</name>
<organism evidence="1 2">
    <name type="scientific">Thermus scotoductus</name>
    <dbReference type="NCBI Taxonomy" id="37636"/>
    <lineage>
        <taxon>Bacteria</taxon>
        <taxon>Thermotogati</taxon>
        <taxon>Deinococcota</taxon>
        <taxon>Deinococci</taxon>
        <taxon>Thermales</taxon>
        <taxon>Thermaceae</taxon>
        <taxon>Thermus</taxon>
    </lineage>
</organism>
<evidence type="ECO:0000313" key="1">
    <source>
        <dbReference type="EMBL" id="RTH32327.1"/>
    </source>
</evidence>
<reference evidence="1 2" key="1">
    <citation type="journal article" date="2019" name="Extremophiles">
        <title>Biogeography of thermophiles and predominance of Thermus scotoductus in domestic water heaters.</title>
        <authorList>
            <person name="Wilpiszeski R.L."/>
            <person name="Zhang Z."/>
            <person name="House C.H."/>
        </authorList>
    </citation>
    <scope>NUCLEOTIDE SEQUENCE [LARGE SCALE GENOMIC DNA]</scope>
    <source>
        <strain evidence="1 2">24_S24</strain>
    </source>
</reference>
<dbReference type="EMBL" id="PELZ01000452">
    <property type="protein sequence ID" value="RTH32327.1"/>
    <property type="molecule type" value="Genomic_DNA"/>
</dbReference>
<proteinExistence type="predicted"/>
<protein>
    <submittedName>
        <fullName evidence="1">Uncharacterized protein</fullName>
    </submittedName>
</protein>
<sequence length="68" mass="7461">MREGEKVLEIPREGGFKPLSKWVERIFACIGQNRGLGKDYEYPPFLGNGSLGRHDTLAGEAAGQGRIS</sequence>
<gene>
    <name evidence="1" type="ORF">CSW37_12150</name>
</gene>
<dbReference type="Proteomes" id="UP000288051">
    <property type="component" value="Unassembled WGS sequence"/>
</dbReference>
<accession>A0A430S946</accession>
<dbReference type="AlphaFoldDB" id="A0A430S946"/>
<evidence type="ECO:0000313" key="2">
    <source>
        <dbReference type="Proteomes" id="UP000288051"/>
    </source>
</evidence>